<evidence type="ECO:0000313" key="14">
    <source>
        <dbReference type="WBParaSite" id="TMUE_2000009401.1"/>
    </source>
</evidence>
<dbReference type="HAMAP" id="MF_00004">
    <property type="entry name" value="Aden_phosphoribosyltr"/>
    <property type="match status" value="1"/>
</dbReference>
<protein>
    <recommendedName>
        <fullName evidence="7">Adenine phosphoribosyltransferase</fullName>
        <ecNumber evidence="6">2.4.2.7</ecNumber>
    </recommendedName>
</protein>
<dbReference type="AlphaFoldDB" id="A0A5S6QPY6"/>
<dbReference type="GO" id="GO:0002055">
    <property type="term" value="F:adenine binding"/>
    <property type="evidence" value="ECO:0007669"/>
    <property type="project" value="TreeGrafter"/>
</dbReference>
<dbReference type="FunFam" id="3.40.50.2020:FF:000021">
    <property type="entry name" value="Adenine phosphoribosyltransferase"/>
    <property type="match status" value="1"/>
</dbReference>
<comment type="catalytic activity">
    <reaction evidence="1">
        <text>AMP + diphosphate = 5-phospho-alpha-D-ribose 1-diphosphate + adenine</text>
        <dbReference type="Rhea" id="RHEA:16609"/>
        <dbReference type="ChEBI" id="CHEBI:16708"/>
        <dbReference type="ChEBI" id="CHEBI:33019"/>
        <dbReference type="ChEBI" id="CHEBI:58017"/>
        <dbReference type="ChEBI" id="CHEBI:456215"/>
        <dbReference type="EC" id="2.4.2.7"/>
    </reaction>
</comment>
<evidence type="ECO:0000256" key="7">
    <source>
        <dbReference type="ARBA" id="ARBA00017366"/>
    </source>
</evidence>
<dbReference type="GO" id="GO:0006166">
    <property type="term" value="P:purine ribonucleoside salvage"/>
    <property type="evidence" value="ECO:0007669"/>
    <property type="project" value="UniProtKB-KW"/>
</dbReference>
<dbReference type="GO" id="GO:0044209">
    <property type="term" value="P:AMP salvage"/>
    <property type="evidence" value="ECO:0007669"/>
    <property type="project" value="UniProtKB-UniPathway"/>
</dbReference>
<dbReference type="PANTHER" id="PTHR32315:SF3">
    <property type="entry name" value="ADENINE PHOSPHORIBOSYLTRANSFERASE"/>
    <property type="match status" value="1"/>
</dbReference>
<evidence type="ECO:0000256" key="1">
    <source>
        <dbReference type="ARBA" id="ARBA00000868"/>
    </source>
</evidence>
<evidence type="ECO:0000256" key="8">
    <source>
        <dbReference type="ARBA" id="ARBA00022490"/>
    </source>
</evidence>
<dbReference type="GO" id="GO:0006168">
    <property type="term" value="P:adenine salvage"/>
    <property type="evidence" value="ECO:0007669"/>
    <property type="project" value="InterPro"/>
</dbReference>
<dbReference type="Pfam" id="PF00156">
    <property type="entry name" value="Pribosyltran"/>
    <property type="match status" value="1"/>
</dbReference>
<evidence type="ECO:0000256" key="11">
    <source>
        <dbReference type="ARBA" id="ARBA00022726"/>
    </source>
</evidence>
<dbReference type="SUPFAM" id="SSF53271">
    <property type="entry name" value="PRTase-like"/>
    <property type="match status" value="1"/>
</dbReference>
<sequence>MKPAKKLLNGNVPTIAQYTNCSTPVKKVHSMYASMIFSRWGVCLLYSSNARLATRQNSISETKTNLAEQNVSPKEGMNKRYLFLPPFAPTVINPRASSIGMSLSLRCLEEKLKKAVHCYPDFPKRGVLFRDLLPVMQDVHLMEELLDCIVSECRKRCGKLSAVVAMEARGFLFGPLIALKMGLAFVPIRKPGKLPGKVASVSYAKEYGEDTLEVQADAIQKGSFVLLFDDVLATGGTAAAAVQLLNSIGVQVAFAVFLAELLYLKGAPFLKNTPYLSLLQFDS</sequence>
<keyword evidence="10" id="KW-0808">Transferase</keyword>
<evidence type="ECO:0000313" key="13">
    <source>
        <dbReference type="Proteomes" id="UP000046395"/>
    </source>
</evidence>
<evidence type="ECO:0000256" key="3">
    <source>
        <dbReference type="ARBA" id="ARBA00004496"/>
    </source>
</evidence>
<accession>A0A5S6QPY6</accession>
<comment type="pathway">
    <text evidence="4">Purine metabolism; AMP biosynthesis via salvage pathway; AMP from adenine: step 1/1.</text>
</comment>
<proteinExistence type="inferred from homology"/>
<keyword evidence="9" id="KW-0328">Glycosyltransferase</keyword>
<comment type="similarity">
    <text evidence="5">Belongs to the purine/pyrimidine phosphoribosyltransferase family.</text>
</comment>
<evidence type="ECO:0000259" key="12">
    <source>
        <dbReference type="Pfam" id="PF00156"/>
    </source>
</evidence>
<evidence type="ECO:0000256" key="5">
    <source>
        <dbReference type="ARBA" id="ARBA00008391"/>
    </source>
</evidence>
<keyword evidence="8" id="KW-0963">Cytoplasm</keyword>
<reference evidence="14" key="1">
    <citation type="submission" date="2019-12" db="UniProtKB">
        <authorList>
            <consortium name="WormBaseParasite"/>
        </authorList>
    </citation>
    <scope>IDENTIFICATION</scope>
</reference>
<dbReference type="CDD" id="cd06223">
    <property type="entry name" value="PRTases_typeI"/>
    <property type="match status" value="1"/>
</dbReference>
<evidence type="ECO:0000256" key="9">
    <source>
        <dbReference type="ARBA" id="ARBA00022676"/>
    </source>
</evidence>
<feature type="domain" description="Phosphoribosyltransferase" evidence="12">
    <location>
        <begin position="158"/>
        <end position="259"/>
    </location>
</feature>
<comment type="function">
    <text evidence="2">Catalyzes a salvage reaction resulting in the formation of AMP, that is energically less costly than de novo synthesis.</text>
</comment>
<keyword evidence="11" id="KW-0660">Purine salvage</keyword>
<name>A0A5S6QPY6_TRIMR</name>
<dbReference type="InterPro" id="IPR005764">
    <property type="entry name" value="Ade_phspho_trans"/>
</dbReference>
<dbReference type="WBParaSite" id="TMUE_2000009401.1">
    <property type="protein sequence ID" value="TMUE_2000009401.1"/>
    <property type="gene ID" value="WBGene00291756"/>
</dbReference>
<dbReference type="InterPro" id="IPR029057">
    <property type="entry name" value="PRTase-like"/>
</dbReference>
<dbReference type="InterPro" id="IPR000836">
    <property type="entry name" value="PRTase_dom"/>
</dbReference>
<evidence type="ECO:0000256" key="2">
    <source>
        <dbReference type="ARBA" id="ARBA00003968"/>
    </source>
</evidence>
<dbReference type="Proteomes" id="UP000046395">
    <property type="component" value="Unassembled WGS sequence"/>
</dbReference>
<dbReference type="GO" id="GO:0003999">
    <property type="term" value="F:adenine phosphoribosyltransferase activity"/>
    <property type="evidence" value="ECO:0007669"/>
    <property type="project" value="UniProtKB-EC"/>
</dbReference>
<dbReference type="EC" id="2.4.2.7" evidence="6"/>
<evidence type="ECO:0000256" key="10">
    <source>
        <dbReference type="ARBA" id="ARBA00022679"/>
    </source>
</evidence>
<keyword evidence="13" id="KW-1185">Reference proteome</keyword>
<organism evidence="13 14">
    <name type="scientific">Trichuris muris</name>
    <name type="common">Mouse whipworm</name>
    <dbReference type="NCBI Taxonomy" id="70415"/>
    <lineage>
        <taxon>Eukaryota</taxon>
        <taxon>Metazoa</taxon>
        <taxon>Ecdysozoa</taxon>
        <taxon>Nematoda</taxon>
        <taxon>Enoplea</taxon>
        <taxon>Dorylaimia</taxon>
        <taxon>Trichinellida</taxon>
        <taxon>Trichuridae</taxon>
        <taxon>Trichuris</taxon>
    </lineage>
</organism>
<evidence type="ECO:0000256" key="4">
    <source>
        <dbReference type="ARBA" id="ARBA00004659"/>
    </source>
</evidence>
<dbReference type="STRING" id="70415.A0A5S6QPY6"/>
<dbReference type="PANTHER" id="PTHR32315">
    <property type="entry name" value="ADENINE PHOSPHORIBOSYLTRANSFERASE"/>
    <property type="match status" value="1"/>
</dbReference>
<evidence type="ECO:0000256" key="6">
    <source>
        <dbReference type="ARBA" id="ARBA00011893"/>
    </source>
</evidence>
<dbReference type="GO" id="GO:0016208">
    <property type="term" value="F:AMP binding"/>
    <property type="evidence" value="ECO:0007669"/>
    <property type="project" value="TreeGrafter"/>
</dbReference>
<dbReference type="UniPathway" id="UPA00588">
    <property type="reaction ID" value="UER00646"/>
</dbReference>
<dbReference type="Gene3D" id="3.40.50.2020">
    <property type="match status" value="1"/>
</dbReference>
<comment type="subcellular location">
    <subcellularLocation>
        <location evidence="3">Cytoplasm</location>
    </subcellularLocation>
</comment>
<dbReference type="GO" id="GO:0005737">
    <property type="term" value="C:cytoplasm"/>
    <property type="evidence" value="ECO:0007669"/>
    <property type="project" value="UniProtKB-SubCell"/>
</dbReference>
<dbReference type="InterPro" id="IPR050054">
    <property type="entry name" value="UPRTase/APRTase"/>
</dbReference>
<dbReference type="NCBIfam" id="NF002636">
    <property type="entry name" value="PRK02304.1-5"/>
    <property type="match status" value="1"/>
</dbReference>